<dbReference type="InterPro" id="IPR006143">
    <property type="entry name" value="RND_pump_MFP"/>
</dbReference>
<comment type="similarity">
    <text evidence="1">Belongs to the membrane fusion protein (MFP) (TC 8.A.1) family.</text>
</comment>
<dbReference type="Gene3D" id="2.40.30.170">
    <property type="match status" value="1"/>
</dbReference>
<dbReference type="FunFam" id="2.40.30.170:FF:000010">
    <property type="entry name" value="Efflux RND transporter periplasmic adaptor subunit"/>
    <property type="match status" value="1"/>
</dbReference>
<accession>A0AB33Z134</accession>
<dbReference type="Gene3D" id="2.40.50.100">
    <property type="match status" value="1"/>
</dbReference>
<dbReference type="Gene3D" id="1.10.287.470">
    <property type="entry name" value="Helix hairpin bin"/>
    <property type="match status" value="1"/>
</dbReference>
<feature type="domain" description="Multidrug resistance protein MdtA-like barrel-sandwich hybrid" evidence="2">
    <location>
        <begin position="73"/>
        <end position="193"/>
    </location>
</feature>
<feature type="domain" description="CusB-like beta-barrel" evidence="3">
    <location>
        <begin position="202"/>
        <end position="271"/>
    </location>
</feature>
<evidence type="ECO:0000259" key="2">
    <source>
        <dbReference type="Pfam" id="PF25917"/>
    </source>
</evidence>
<organism evidence="4 5">
    <name type="scientific">Cycloclasticus pugetii</name>
    <dbReference type="NCBI Taxonomy" id="34068"/>
    <lineage>
        <taxon>Bacteria</taxon>
        <taxon>Pseudomonadati</taxon>
        <taxon>Pseudomonadota</taxon>
        <taxon>Gammaproteobacteria</taxon>
        <taxon>Thiotrichales</taxon>
        <taxon>Piscirickettsiaceae</taxon>
        <taxon>Cycloclasticus</taxon>
    </lineage>
</organism>
<dbReference type="RefSeq" id="WP_016390509.1">
    <property type="nucleotide sequence ID" value="NZ_FQZJ01000001.1"/>
</dbReference>
<dbReference type="GO" id="GO:0015562">
    <property type="term" value="F:efflux transmembrane transporter activity"/>
    <property type="evidence" value="ECO:0007669"/>
    <property type="project" value="TreeGrafter"/>
</dbReference>
<evidence type="ECO:0000313" key="5">
    <source>
        <dbReference type="Proteomes" id="UP000015462"/>
    </source>
</evidence>
<gene>
    <name evidence="4" type="ORF">L196_07359</name>
</gene>
<dbReference type="Gene3D" id="2.40.420.20">
    <property type="match status" value="1"/>
</dbReference>
<dbReference type="Proteomes" id="UP000015462">
    <property type="component" value="Unassembled WGS sequence"/>
</dbReference>
<dbReference type="NCBIfam" id="TIGR01730">
    <property type="entry name" value="RND_mfp"/>
    <property type="match status" value="1"/>
</dbReference>
<proteinExistence type="inferred from homology"/>
<keyword evidence="5" id="KW-1185">Reference proteome</keyword>
<sequence>MSKKILLLAIIIIVIFGGLFGSKFLQINKAMSSRKAPPPPTVTTVEVIKEQWENTLSSVGTINPVRGIVLSNEIAGIISVLHVDSGATVKKGDLILELDTSTDRANLDGLVAAEKLATIKFKRQVTLLKNKATSLSSHDEARAELDIAKAAVISQQSIINKKKIRAPFSGEIGIRLVSLGQYLDKGAQIAQLVSLSPIIADFSFPERHFAQLKTGQLVKVKVQAYPDEVFTGNIQAINPSLHQETRSIGVRATIDNPNEKLRAGMFAEVTAITSKASPVLTLPETAVLFNTYGESVYVVKQQDGQHSVELRNIETGAHQEGRVEIVKGLQLNDIVVNEGHVKLRNGQVVTLSNNQQ</sequence>
<evidence type="ECO:0000313" key="4">
    <source>
        <dbReference type="EMBL" id="EPD12962.1"/>
    </source>
</evidence>
<dbReference type="GO" id="GO:1990281">
    <property type="term" value="C:efflux pump complex"/>
    <property type="evidence" value="ECO:0007669"/>
    <property type="project" value="TreeGrafter"/>
</dbReference>
<dbReference type="AlphaFoldDB" id="A0AB33Z134"/>
<name>A0AB33Z134_9GAMM</name>
<dbReference type="InterPro" id="IPR058792">
    <property type="entry name" value="Beta-barrel_RND_2"/>
</dbReference>
<dbReference type="PANTHER" id="PTHR30469:SF11">
    <property type="entry name" value="BLL4320 PROTEIN"/>
    <property type="match status" value="1"/>
</dbReference>
<dbReference type="Pfam" id="PF25917">
    <property type="entry name" value="BSH_RND"/>
    <property type="match status" value="1"/>
</dbReference>
<dbReference type="InterPro" id="IPR058625">
    <property type="entry name" value="MdtA-like_BSH"/>
</dbReference>
<dbReference type="EMBL" id="ASHL01000005">
    <property type="protein sequence ID" value="EPD12962.1"/>
    <property type="molecule type" value="Genomic_DNA"/>
</dbReference>
<dbReference type="PANTHER" id="PTHR30469">
    <property type="entry name" value="MULTIDRUG RESISTANCE PROTEIN MDTA"/>
    <property type="match status" value="1"/>
</dbReference>
<dbReference type="SUPFAM" id="SSF111369">
    <property type="entry name" value="HlyD-like secretion proteins"/>
    <property type="match status" value="1"/>
</dbReference>
<comment type="caution">
    <text evidence="4">The sequence shown here is derived from an EMBL/GenBank/DDBJ whole genome shotgun (WGS) entry which is preliminary data.</text>
</comment>
<reference evidence="4 5" key="1">
    <citation type="journal article" date="2013" name="Genome Announc.">
        <title>Genome Sequence of the Pyrene- and Fluoranthene-Degrading Bacterium Cycloclasticus sp. Strain PY97M.</title>
        <authorList>
            <person name="Cui Z."/>
            <person name="Xu G."/>
            <person name="Li Q."/>
            <person name="Gao W."/>
            <person name="Zheng L."/>
        </authorList>
    </citation>
    <scope>NUCLEOTIDE SEQUENCE [LARGE SCALE GENOMIC DNA]</scope>
    <source>
        <strain evidence="4 5">PY97M</strain>
    </source>
</reference>
<evidence type="ECO:0000259" key="3">
    <source>
        <dbReference type="Pfam" id="PF25954"/>
    </source>
</evidence>
<protein>
    <submittedName>
        <fullName evidence="4">Efflux transporter, RND family, MFP subunit</fullName>
    </submittedName>
</protein>
<dbReference type="Pfam" id="PF25954">
    <property type="entry name" value="Beta-barrel_RND_2"/>
    <property type="match status" value="1"/>
</dbReference>
<evidence type="ECO:0000256" key="1">
    <source>
        <dbReference type="ARBA" id="ARBA00009477"/>
    </source>
</evidence>